<reference evidence="2 3" key="1">
    <citation type="journal article" date="2014" name="Mol. Plant">
        <title>Chromosome Scale Genome Assembly and Transcriptome Profiling of Nannochloropsis gaditana in Nitrogen Depletion.</title>
        <authorList>
            <person name="Corteggiani Carpinelli E."/>
            <person name="Telatin A."/>
            <person name="Vitulo N."/>
            <person name="Forcato C."/>
            <person name="D'Angelo M."/>
            <person name="Schiavon R."/>
            <person name="Vezzi A."/>
            <person name="Giacometti G.M."/>
            <person name="Morosinotto T."/>
            <person name="Valle G."/>
        </authorList>
    </citation>
    <scope>NUCLEOTIDE SEQUENCE [LARGE SCALE GENOMIC DNA]</scope>
    <source>
        <strain evidence="2 3">B-31</strain>
    </source>
</reference>
<dbReference type="Proteomes" id="UP000019335">
    <property type="component" value="Chromosome 14"/>
</dbReference>
<organism evidence="2 3">
    <name type="scientific">Nannochloropsis gaditana</name>
    <dbReference type="NCBI Taxonomy" id="72520"/>
    <lineage>
        <taxon>Eukaryota</taxon>
        <taxon>Sar</taxon>
        <taxon>Stramenopiles</taxon>
        <taxon>Ochrophyta</taxon>
        <taxon>Eustigmatophyceae</taxon>
        <taxon>Eustigmatales</taxon>
        <taxon>Monodopsidaceae</taxon>
        <taxon>Nannochloropsis</taxon>
    </lineage>
</organism>
<gene>
    <name evidence="2" type="ORF">Naga_100163g2</name>
</gene>
<accession>W7TLG9</accession>
<dbReference type="EMBL" id="AZIL01001301">
    <property type="protein sequence ID" value="EWM24353.1"/>
    <property type="molecule type" value="Genomic_DNA"/>
</dbReference>
<comment type="caution">
    <text evidence="2">The sequence shown here is derived from an EMBL/GenBank/DDBJ whole genome shotgun (WGS) entry which is preliminary data.</text>
</comment>
<sequence>MIFSLSQLFLAKFYFPHVCRDTSINADQVLIKMVQSWVQNPFMSRYGRYVQDHKKFCTSVQSQERTLIVEHCTKHGTSFQGGGWQQSNSSYPTITQVN</sequence>
<dbReference type="AlphaFoldDB" id="W7TLG9"/>
<feature type="region of interest" description="Disordered" evidence="1">
    <location>
        <begin position="78"/>
        <end position="98"/>
    </location>
</feature>
<name>W7TLG9_9STRA</name>
<proteinExistence type="predicted"/>
<keyword evidence="3" id="KW-1185">Reference proteome</keyword>
<protein>
    <submittedName>
        <fullName evidence="2">Uncharacterized protein</fullName>
    </submittedName>
</protein>
<evidence type="ECO:0000313" key="2">
    <source>
        <dbReference type="EMBL" id="EWM24353.1"/>
    </source>
</evidence>
<evidence type="ECO:0000256" key="1">
    <source>
        <dbReference type="SAM" id="MobiDB-lite"/>
    </source>
</evidence>
<feature type="compositionally biased region" description="Polar residues" evidence="1">
    <location>
        <begin position="85"/>
        <end position="98"/>
    </location>
</feature>
<evidence type="ECO:0000313" key="3">
    <source>
        <dbReference type="Proteomes" id="UP000019335"/>
    </source>
</evidence>